<dbReference type="FunFam" id="3.40.50.720:FF:000010">
    <property type="entry name" value="Malate dehydrogenase"/>
    <property type="match status" value="1"/>
</dbReference>
<dbReference type="EC" id="1.1.1.37" evidence="2"/>
<gene>
    <name evidence="11" type="ORF">E5288_WYG016729</name>
</gene>
<dbReference type="SUPFAM" id="SSF56327">
    <property type="entry name" value="LDH C-terminal domain-like"/>
    <property type="match status" value="1"/>
</dbReference>
<evidence type="ECO:0000256" key="7">
    <source>
        <dbReference type="SAM" id="Coils"/>
    </source>
</evidence>
<evidence type="ECO:0000313" key="12">
    <source>
        <dbReference type="Proteomes" id="UP000322234"/>
    </source>
</evidence>
<keyword evidence="12" id="KW-1185">Reference proteome</keyword>
<dbReference type="InterPro" id="IPR022383">
    <property type="entry name" value="Lactate/malate_DH_C"/>
</dbReference>
<dbReference type="InterPro" id="IPR036291">
    <property type="entry name" value="NAD(P)-bd_dom_sf"/>
</dbReference>
<dbReference type="Pfam" id="PF00056">
    <property type="entry name" value="Ldh_1_N"/>
    <property type="match status" value="1"/>
</dbReference>
<dbReference type="Gene3D" id="3.40.50.300">
    <property type="entry name" value="P-loop containing nucleotide triphosphate hydrolases"/>
    <property type="match status" value="1"/>
</dbReference>
<proteinExistence type="inferred from homology"/>
<dbReference type="GO" id="GO:0003714">
    <property type="term" value="F:transcription corepressor activity"/>
    <property type="evidence" value="ECO:0007669"/>
    <property type="project" value="TreeGrafter"/>
</dbReference>
<evidence type="ECO:0000259" key="10">
    <source>
        <dbReference type="Pfam" id="PF02866"/>
    </source>
</evidence>
<feature type="compositionally biased region" description="Basic and acidic residues" evidence="8">
    <location>
        <begin position="723"/>
        <end position="734"/>
    </location>
</feature>
<feature type="domain" description="Lactate/malate dehydrogenase N-terminal" evidence="9">
    <location>
        <begin position="40"/>
        <end position="121"/>
    </location>
</feature>
<dbReference type="SUPFAM" id="SSF51735">
    <property type="entry name" value="NAD(P)-binding Rossmann-fold domains"/>
    <property type="match status" value="1"/>
</dbReference>
<evidence type="ECO:0000256" key="8">
    <source>
        <dbReference type="SAM" id="MobiDB-lite"/>
    </source>
</evidence>
<dbReference type="Gene3D" id="3.90.110.10">
    <property type="entry name" value="Lactate dehydrogenase/glycoside hydrolase, family 4, C-terminal"/>
    <property type="match status" value="1"/>
</dbReference>
<feature type="compositionally biased region" description="Basic and acidic residues" evidence="8">
    <location>
        <begin position="1318"/>
        <end position="1335"/>
    </location>
</feature>
<name>A0A6B0R573_9CETA</name>
<keyword evidence="4" id="KW-0560">Oxidoreductase</keyword>
<dbReference type="InterPro" id="IPR026302">
    <property type="entry name" value="NEDD4-bd_p2"/>
</dbReference>
<keyword evidence="6 7" id="KW-0175">Coiled coil</keyword>
<dbReference type="Proteomes" id="UP000322234">
    <property type="component" value="Unassembled WGS sequence"/>
</dbReference>
<comment type="similarity">
    <text evidence="1">Belongs to the LDH/MDH superfamily. MDH type 2 family.</text>
</comment>
<organism evidence="11 12">
    <name type="scientific">Bos mutus</name>
    <name type="common">wild yak</name>
    <dbReference type="NCBI Taxonomy" id="72004"/>
    <lineage>
        <taxon>Eukaryota</taxon>
        <taxon>Metazoa</taxon>
        <taxon>Chordata</taxon>
        <taxon>Craniata</taxon>
        <taxon>Vertebrata</taxon>
        <taxon>Euteleostomi</taxon>
        <taxon>Mammalia</taxon>
        <taxon>Eutheria</taxon>
        <taxon>Laurasiatheria</taxon>
        <taxon>Artiodactyla</taxon>
        <taxon>Ruminantia</taxon>
        <taxon>Pecora</taxon>
        <taxon>Bovidae</taxon>
        <taxon>Bovinae</taxon>
        <taxon>Bos</taxon>
    </lineage>
</organism>
<dbReference type="PANTHER" id="PTHR13308:SF23">
    <property type="entry name" value="NEDD4-BINDING PROTEIN 2-LIKE 2"/>
    <property type="match status" value="1"/>
</dbReference>
<feature type="domain" description="Lactate/malate dehydrogenase C-terminal" evidence="10">
    <location>
        <begin position="125"/>
        <end position="170"/>
    </location>
</feature>
<evidence type="ECO:0000256" key="4">
    <source>
        <dbReference type="ARBA" id="ARBA00023002"/>
    </source>
</evidence>
<feature type="coiled-coil region" evidence="7">
    <location>
        <begin position="332"/>
        <end position="359"/>
    </location>
</feature>
<dbReference type="GO" id="GO:0000122">
    <property type="term" value="P:negative regulation of transcription by RNA polymerase II"/>
    <property type="evidence" value="ECO:0007669"/>
    <property type="project" value="TreeGrafter"/>
</dbReference>
<dbReference type="Pfam" id="PF02866">
    <property type="entry name" value="Ldh_1_C"/>
    <property type="match status" value="1"/>
</dbReference>
<dbReference type="PANTHER" id="PTHR13308">
    <property type="entry name" value="NEDD4-BINDING PROTEIN 2-LIKE 1"/>
    <property type="match status" value="1"/>
</dbReference>
<evidence type="ECO:0000256" key="5">
    <source>
        <dbReference type="ARBA" id="ARBA00023027"/>
    </source>
</evidence>
<dbReference type="InterPro" id="IPR015955">
    <property type="entry name" value="Lactate_DH/Glyco_Ohase_4_C"/>
</dbReference>
<feature type="region of interest" description="Disordered" evidence="8">
    <location>
        <begin position="1311"/>
        <end position="1335"/>
    </location>
</feature>
<reference evidence="11" key="1">
    <citation type="submission" date="2019-10" db="EMBL/GenBank/DDBJ databases">
        <title>The sequence and de novo assembly of the wild yak genome.</title>
        <authorList>
            <person name="Liu Y."/>
        </authorList>
    </citation>
    <scope>NUCLEOTIDE SEQUENCE [LARGE SCALE GENOMIC DNA]</scope>
    <source>
        <strain evidence="11">WY2019</strain>
    </source>
</reference>
<feature type="region of interest" description="Disordered" evidence="8">
    <location>
        <begin position="709"/>
        <end position="795"/>
    </location>
</feature>
<evidence type="ECO:0000256" key="3">
    <source>
        <dbReference type="ARBA" id="ARBA00019899"/>
    </source>
</evidence>
<evidence type="ECO:0000256" key="6">
    <source>
        <dbReference type="ARBA" id="ARBA00023054"/>
    </source>
</evidence>
<feature type="compositionally biased region" description="Basic residues" evidence="8">
    <location>
        <begin position="319"/>
        <end position="330"/>
    </location>
</feature>
<dbReference type="Pfam" id="PF13671">
    <property type="entry name" value="AAA_33"/>
    <property type="match status" value="1"/>
</dbReference>
<evidence type="ECO:0000313" key="11">
    <source>
        <dbReference type="EMBL" id="MXQ84780.1"/>
    </source>
</evidence>
<feature type="compositionally biased region" description="Basic residues" evidence="8">
    <location>
        <begin position="735"/>
        <end position="755"/>
    </location>
</feature>
<protein>
    <recommendedName>
        <fullName evidence="3">Malate dehydrogenase, cytoplasmic</fullName>
        <ecNumber evidence="2">1.1.1.37</ecNumber>
    </recommendedName>
</protein>
<dbReference type="SUPFAM" id="SSF52540">
    <property type="entry name" value="P-loop containing nucleoside triphosphate hydrolases"/>
    <property type="match status" value="1"/>
</dbReference>
<comment type="caution">
    <text evidence="11">The sequence shown here is derived from an EMBL/GenBank/DDBJ whole genome shotgun (WGS) entry which is preliminary data.</text>
</comment>
<accession>A0A6B0R573</accession>
<dbReference type="Gene3D" id="3.40.50.720">
    <property type="entry name" value="NAD(P)-binding Rossmann-like Domain"/>
    <property type="match status" value="1"/>
</dbReference>
<dbReference type="InterPro" id="IPR001236">
    <property type="entry name" value="Lactate/malate_DH_N"/>
</dbReference>
<dbReference type="GO" id="GO:0030060">
    <property type="term" value="F:L-malate dehydrogenase (NAD+) activity"/>
    <property type="evidence" value="ECO:0007669"/>
    <property type="project" value="UniProtKB-EC"/>
</dbReference>
<keyword evidence="5" id="KW-0520">NAD</keyword>
<dbReference type="GO" id="GO:0005634">
    <property type="term" value="C:nucleus"/>
    <property type="evidence" value="ECO:0007669"/>
    <property type="project" value="TreeGrafter"/>
</dbReference>
<evidence type="ECO:0000256" key="2">
    <source>
        <dbReference type="ARBA" id="ARBA00012995"/>
    </source>
</evidence>
<evidence type="ECO:0000259" key="9">
    <source>
        <dbReference type="Pfam" id="PF00056"/>
    </source>
</evidence>
<dbReference type="InterPro" id="IPR027417">
    <property type="entry name" value="P-loop_NTPase"/>
</dbReference>
<dbReference type="FunFam" id="3.40.50.300:FF:000620">
    <property type="entry name" value="NEDD4-binding protein 2 isoform X1"/>
    <property type="match status" value="1"/>
</dbReference>
<feature type="region of interest" description="Disordered" evidence="8">
    <location>
        <begin position="297"/>
        <end position="331"/>
    </location>
</feature>
<evidence type="ECO:0000256" key="1">
    <source>
        <dbReference type="ARBA" id="ARBA00009613"/>
    </source>
</evidence>
<dbReference type="EMBL" id="VBQZ03000022">
    <property type="protein sequence ID" value="MXQ84780.1"/>
    <property type="molecule type" value="Genomic_DNA"/>
</dbReference>
<sequence>MDLSSVKNGLSFSAVGYHSHNGCPDGATRLCPAPPERCHHNKEEIAFKDLDVATLMGSMPRRDGMEWEDLLKANMKIFKCQGAALDKYAKKSVKAMVVGNPANTNCLIISKSAPSIPKDNFSCLTRLDHNRAKAQTALKLGVTSDDVKNAIIWGNHSSTQYPDVNHAKMPYGEVEAKSMGHEEELLSEPCSKKLKSTEEAYVFPYHGSGNFYRKQEKTGSDWTPVTITNVRGHSYLQEDKTQTTDLLKPEHDGMPSDRPDVIESVDSQVVQDIHPPLVSTDDEIYSTSKAFIGPIYKPPEEKKCNDGRNQADTINGRDGKRKQNKQKFNSKKSEIDNELFQFYKEIEELENEKDDSESSCKEPEPSEKQLIAYYQNPNNDLLKSEEEKKKYLSNGLQPHCGYQQWVENEPGKYPCNGQMIPTFCDDSFTSFRPEWQAMDSFVVPQDPHLPSFNYHLNIERFSVPPNPPSNIFHSQDDFEMQNGYFINSCHANWDCLTFDENNEYTDCSSDHPSRNDYSVQDGYASNGFCETSERYWKDPSVEECNGTDRFINQQFEEEKLHKLQKLLILLRGLPGSGKTTLSRILLGQSRDGIVFSTDDYFHHQDGYRYNVNQLGDAHDWNQNRAKQAINQGRSPVIIDNTNTQAWEMKPYVEMAIGKGYRVEFHEPETWWKFDPEELEKRNKHGVSRKKIAQMLDRYEYQMSISIVMNSVEPPHKSTQRPPPQERQRERDLKKTGHRFSKARKRNRKRSKKQNSHNKIMEENSFETLNYLTPGDQDPSQSEEEDLEETKRESECSLTVSLRNEVGDFLNVHKDKRQEDINSENSLPDVTSVVELDSPPKNYLPKDNDDLFLSLSLMPNESSVSHPTVTQNISCVASDDCSVTEVEKRIENRSIMTLNTQDKFAEAPCLFMQKGEMVDESLLNETSLCHQYTSGTSDKALRKEQAVNTTKNNNWAFFSNDLSDGDLQLGSDRQPYFGSWPEGPHKFICEQRPKKDRRQKLAHPDSRGQLIKLISTSEGPGDSPETLIEEKLSIENEDLSSPTENIDSVIETETNIFESQIFKLDILKSTLHSTENKKRQKRIFSLAPNFNLLGQSHTNVKEMGKCDLLTESQGLKIILEEEKDEISEINNEENKQHIMTFDYHPSWFYFDIYFDIVKDSLLNVGGQFYSHYLLFNRVRHSVYFYRNPIPSLMLHYPSSFWKISFSGKKLFSTFNSQRRVDDKLNDVRFTSSEILSSQPDTLYSSSVTSDPHSLNQSFVEKLKTWEEPRPLSFLQTQDNQDLTSPDYFDSLELPLSQEFAFQLVKLFGSPGVPVGTVEDPDHQERELSANPKDNVE</sequence>